<evidence type="ECO:0000313" key="1">
    <source>
        <dbReference type="EMBL" id="KII75296.1"/>
    </source>
</evidence>
<dbReference type="OrthoDB" id="981968at2"/>
<protein>
    <recommendedName>
        <fullName evidence="3">Glycosaminoglycan attachment site</fullName>
    </recommendedName>
</protein>
<dbReference type="RefSeq" id="WP_040992847.1">
    <property type="nucleotide sequence ID" value="NZ_JTKH01000025.1"/>
</dbReference>
<dbReference type="Proteomes" id="UP000031672">
    <property type="component" value="Unassembled WGS sequence"/>
</dbReference>
<accession>A0A0C2N6P3</accession>
<organism evidence="1 2">
    <name type="scientific">Vibrio renipiscarius</name>
    <dbReference type="NCBI Taxonomy" id="1461322"/>
    <lineage>
        <taxon>Bacteria</taxon>
        <taxon>Pseudomonadati</taxon>
        <taxon>Pseudomonadota</taxon>
        <taxon>Gammaproteobacteria</taxon>
        <taxon>Vibrionales</taxon>
        <taxon>Vibrionaceae</taxon>
        <taxon>Vibrio</taxon>
    </lineage>
</organism>
<keyword evidence="2" id="KW-1185">Reference proteome</keyword>
<sequence>MSLFVSRFDKEKLHKNYLEVLRVVQQVDRDEFENWFDGFPDRDGKLIDEFQTTFNSTFWEIYLYRLFKSQNAVFDWSQPAPDFAFSMNGKDIIVEATIASNTQGKTPEWEKNPATPLPDTFRSMNVESIIRLANAVTSKRAKYQKSYKHKPHVERKPFVLAIAPFEQPNFNLQYETPMMALLYDYYIDEDAYNRNPGAYPNGPPGVSLGAVEKDNGSKIELGIFEDAGFEEISAIIFSTTATWGKVEAMSKNPDVERYISTVWHDEKKALPDQISTPSMLYSERIQDGLMVFHNPYALEPLDPKVFEIPGVVQIFADKVSRKITRQRNGVVLMHRQVANLLNR</sequence>
<dbReference type="EMBL" id="JTKH01000025">
    <property type="protein sequence ID" value="KII75296.1"/>
    <property type="molecule type" value="Genomic_DNA"/>
</dbReference>
<name>A0A0C2K9R2_9VIBR</name>
<evidence type="ECO:0008006" key="3">
    <source>
        <dbReference type="Google" id="ProtNLM"/>
    </source>
</evidence>
<evidence type="ECO:0000313" key="2">
    <source>
        <dbReference type="Proteomes" id="UP000031672"/>
    </source>
</evidence>
<reference evidence="1 2" key="1">
    <citation type="submission" date="2014-11" db="EMBL/GenBank/DDBJ databases">
        <title>Draft Genome Sequence of Vibrio piscirenalis strains CECT 8603T and CECT 8604, two marine Gammaproteobacterium isolated from cultured gilthead sea bream (Sparus aurata).</title>
        <authorList>
            <person name="Arahal D.R."/>
            <person name="Rodrigo-Torres L."/>
            <person name="Lucena T."/>
            <person name="Pujalte M.J."/>
        </authorList>
    </citation>
    <scope>NUCLEOTIDE SEQUENCE [LARGE SCALE GENOMIC DNA]</scope>
    <source>
        <strain evidence="1 2">DCR 1-4-2</strain>
    </source>
</reference>
<comment type="caution">
    <text evidence="1">The sequence shown here is derived from an EMBL/GenBank/DDBJ whole genome shotgun (WGS) entry which is preliminary data.</text>
</comment>
<accession>A0A0C2K9R2</accession>
<dbReference type="STRING" id="1461322.OJ16_18540"/>
<dbReference type="AlphaFoldDB" id="A0A0C2K9R2"/>
<gene>
    <name evidence="1" type="ORF">OJ16_18540</name>
</gene>
<proteinExistence type="predicted"/>